<accession>A0A9N9ILI7</accession>
<comment type="caution">
    <text evidence="1">The sequence shown here is derived from an EMBL/GenBank/DDBJ whole genome shotgun (WGS) entry which is preliminary data.</text>
</comment>
<gene>
    <name evidence="1" type="ORF">CPELLU_LOCUS14114</name>
</gene>
<dbReference type="AlphaFoldDB" id="A0A9N9ILI7"/>
<proteinExistence type="predicted"/>
<evidence type="ECO:0000313" key="1">
    <source>
        <dbReference type="EMBL" id="CAG8741433.1"/>
    </source>
</evidence>
<feature type="non-terminal residue" evidence="1">
    <location>
        <position position="1"/>
    </location>
</feature>
<organism evidence="1 2">
    <name type="scientific">Cetraspora pellucida</name>
    <dbReference type="NCBI Taxonomy" id="1433469"/>
    <lineage>
        <taxon>Eukaryota</taxon>
        <taxon>Fungi</taxon>
        <taxon>Fungi incertae sedis</taxon>
        <taxon>Mucoromycota</taxon>
        <taxon>Glomeromycotina</taxon>
        <taxon>Glomeromycetes</taxon>
        <taxon>Diversisporales</taxon>
        <taxon>Gigasporaceae</taxon>
        <taxon>Cetraspora</taxon>
    </lineage>
</organism>
<dbReference type="Proteomes" id="UP000789759">
    <property type="component" value="Unassembled WGS sequence"/>
</dbReference>
<dbReference type="OrthoDB" id="2433231at2759"/>
<protein>
    <submittedName>
        <fullName evidence="1">8520_t:CDS:1</fullName>
    </submittedName>
</protein>
<dbReference type="EMBL" id="CAJVQA010016163">
    <property type="protein sequence ID" value="CAG8741433.1"/>
    <property type="molecule type" value="Genomic_DNA"/>
</dbReference>
<keyword evidence="2" id="KW-1185">Reference proteome</keyword>
<evidence type="ECO:0000313" key="2">
    <source>
        <dbReference type="Proteomes" id="UP000789759"/>
    </source>
</evidence>
<sequence length="81" mass="9608">FEMHITNSEIIEEVESLVEKEIRHSIKDILNFIIPSMINKENYSTLQVELALLIDELHEIKTGFIDQNKYKWKIELYISAD</sequence>
<reference evidence="1" key="1">
    <citation type="submission" date="2021-06" db="EMBL/GenBank/DDBJ databases">
        <authorList>
            <person name="Kallberg Y."/>
            <person name="Tangrot J."/>
            <person name="Rosling A."/>
        </authorList>
    </citation>
    <scope>NUCLEOTIDE SEQUENCE</scope>
    <source>
        <strain evidence="1">FL966</strain>
    </source>
</reference>
<name>A0A9N9ILI7_9GLOM</name>